<accession>A0A976QXH6</accession>
<keyword evidence="4" id="KW-0378">Hydrolase</keyword>
<dbReference type="EMBL" id="CP056072">
    <property type="protein sequence ID" value="UKK02819.2"/>
    <property type="molecule type" value="Genomic_DNA"/>
</dbReference>
<keyword evidence="3" id="KW-1133">Transmembrane helix</keyword>
<dbReference type="AlphaFoldDB" id="A0A976QXH6"/>
<dbReference type="Proteomes" id="UP000244811">
    <property type="component" value="Chromosome 4"/>
</dbReference>
<evidence type="ECO:0000313" key="4">
    <source>
        <dbReference type="EMBL" id="UKK02819.2"/>
    </source>
</evidence>
<proteinExistence type="inferred from homology"/>
<protein>
    <recommendedName>
        <fullName evidence="2">N-acetylglucosaminylphosphatidylinositol deacetylase</fullName>
        <ecNumber evidence="2">3.5.1.89</ecNumber>
    </recommendedName>
</protein>
<organism evidence="4 5">
    <name type="scientific">Theileria orientalis</name>
    <dbReference type="NCBI Taxonomy" id="68886"/>
    <lineage>
        <taxon>Eukaryota</taxon>
        <taxon>Sar</taxon>
        <taxon>Alveolata</taxon>
        <taxon>Apicomplexa</taxon>
        <taxon>Aconoidasida</taxon>
        <taxon>Piroplasmida</taxon>
        <taxon>Theileriidae</taxon>
        <taxon>Theileria</taxon>
    </lineage>
</organism>
<dbReference type="GO" id="GO:0005783">
    <property type="term" value="C:endoplasmic reticulum"/>
    <property type="evidence" value="ECO:0007669"/>
    <property type="project" value="TreeGrafter"/>
</dbReference>
<dbReference type="EC" id="3.5.1.89" evidence="2"/>
<dbReference type="Gene3D" id="3.40.50.10320">
    <property type="entry name" value="LmbE-like"/>
    <property type="match status" value="1"/>
</dbReference>
<dbReference type="InterPro" id="IPR024078">
    <property type="entry name" value="LmbE-like_dom_sf"/>
</dbReference>
<dbReference type="PANTHER" id="PTHR12993">
    <property type="entry name" value="N-ACETYLGLUCOSAMINYL-PHOSPHATIDYLINOSITOL DE-N-ACETYLASE-RELATED"/>
    <property type="match status" value="1"/>
</dbReference>
<evidence type="ECO:0000256" key="2">
    <source>
        <dbReference type="ARBA" id="ARBA00012176"/>
    </source>
</evidence>
<dbReference type="SUPFAM" id="SSF102588">
    <property type="entry name" value="LmbE-like"/>
    <property type="match status" value="1"/>
</dbReference>
<dbReference type="GO" id="GO:0000225">
    <property type="term" value="F:N-acetylglucosaminylphosphatidylinositol deacetylase activity"/>
    <property type="evidence" value="ECO:0007669"/>
    <property type="project" value="UniProtKB-EC"/>
</dbReference>
<evidence type="ECO:0000313" key="5">
    <source>
        <dbReference type="Proteomes" id="UP000244811"/>
    </source>
</evidence>
<evidence type="ECO:0000256" key="3">
    <source>
        <dbReference type="SAM" id="Phobius"/>
    </source>
</evidence>
<feature type="transmembrane region" description="Helical" evidence="3">
    <location>
        <begin position="6"/>
        <end position="25"/>
    </location>
</feature>
<feature type="transmembrane region" description="Helical" evidence="3">
    <location>
        <begin position="32"/>
        <end position="51"/>
    </location>
</feature>
<name>A0A976QXH6_THEOR</name>
<gene>
    <name evidence="4" type="ORF">MACK_002916</name>
</gene>
<evidence type="ECO:0000256" key="1">
    <source>
        <dbReference type="ARBA" id="ARBA00006066"/>
    </source>
</evidence>
<dbReference type="PANTHER" id="PTHR12993:SF11">
    <property type="entry name" value="N-ACETYLGLUCOSAMINYL-PHOSPHATIDYLINOSITOL DE-N-ACETYLASE"/>
    <property type="match status" value="1"/>
</dbReference>
<sequence length="236" mass="26637">MACLIILPAAISSIFFFIAGITAFIRKHSQKSLIPASILAGAFSASVYVMVIKPYEFIGFIIAIITSIIALIIGDYKIDGSVRENELAQLCKKYKYSCSVIDDSNLKDGTTQWNPEAALEYIKSFVSENNISVIFTFDDKGVSGHPNHIGTHHAVKFASKTFDGVHVLYLQSFNLFCKYSSFLSVFQLLFRRHSAVSFSPLNVFANMRIHKSQFRVHIPFWSLFSSYSYINTYYTE</sequence>
<keyword evidence="3" id="KW-0472">Membrane</keyword>
<keyword evidence="3" id="KW-0812">Transmembrane</keyword>
<reference evidence="4" key="1">
    <citation type="submission" date="2022-07" db="EMBL/GenBank/DDBJ databases">
        <title>Evaluation of T. orientalis genome assembly methods using nanopore sequencing and analysis of variation between genomes.</title>
        <authorList>
            <person name="Yam J."/>
            <person name="Micallef M.L."/>
            <person name="Liu M."/>
            <person name="Djordjevic S.P."/>
            <person name="Bogema D.R."/>
            <person name="Jenkins C."/>
        </authorList>
    </citation>
    <scope>NUCLEOTIDE SEQUENCE</scope>
    <source>
        <strain evidence="4">Goon Nure</strain>
    </source>
</reference>
<dbReference type="Pfam" id="PF02585">
    <property type="entry name" value="PIG-L"/>
    <property type="match status" value="1"/>
</dbReference>
<dbReference type="InterPro" id="IPR003737">
    <property type="entry name" value="GlcNAc_PI_deacetylase-related"/>
</dbReference>
<comment type="similarity">
    <text evidence="1">Belongs to the PIGL family.</text>
</comment>
<feature type="transmembrane region" description="Helical" evidence="3">
    <location>
        <begin position="57"/>
        <end position="74"/>
    </location>
</feature>